<dbReference type="EMBL" id="JACASE010000007">
    <property type="protein sequence ID" value="KAF6447641.1"/>
    <property type="molecule type" value="Genomic_DNA"/>
</dbReference>
<protein>
    <submittedName>
        <fullName evidence="1">Uncharacterized protein</fullName>
    </submittedName>
</protein>
<keyword evidence="2" id="KW-1185">Reference proteome</keyword>
<evidence type="ECO:0000313" key="2">
    <source>
        <dbReference type="Proteomes" id="UP000593571"/>
    </source>
</evidence>
<dbReference type="Proteomes" id="UP000593571">
    <property type="component" value="Unassembled WGS sequence"/>
</dbReference>
<proteinExistence type="predicted"/>
<name>A0A7J8FJA7_ROUAE</name>
<organism evidence="1 2">
    <name type="scientific">Rousettus aegyptiacus</name>
    <name type="common">Egyptian fruit bat</name>
    <name type="synonym">Pteropus aegyptiacus</name>
    <dbReference type="NCBI Taxonomy" id="9407"/>
    <lineage>
        <taxon>Eukaryota</taxon>
        <taxon>Metazoa</taxon>
        <taxon>Chordata</taxon>
        <taxon>Craniata</taxon>
        <taxon>Vertebrata</taxon>
        <taxon>Euteleostomi</taxon>
        <taxon>Mammalia</taxon>
        <taxon>Eutheria</taxon>
        <taxon>Laurasiatheria</taxon>
        <taxon>Chiroptera</taxon>
        <taxon>Yinpterochiroptera</taxon>
        <taxon>Pteropodoidea</taxon>
        <taxon>Pteropodidae</taxon>
        <taxon>Rousettinae</taxon>
        <taxon>Rousettus</taxon>
    </lineage>
</organism>
<evidence type="ECO:0000313" key="1">
    <source>
        <dbReference type="EMBL" id="KAF6447641.1"/>
    </source>
</evidence>
<accession>A0A7J8FJA7</accession>
<dbReference type="AlphaFoldDB" id="A0A7J8FJA7"/>
<reference evidence="1 2" key="1">
    <citation type="journal article" date="2020" name="Nature">
        <title>Six reference-quality genomes reveal evolution of bat adaptations.</title>
        <authorList>
            <person name="Jebb D."/>
            <person name="Huang Z."/>
            <person name="Pippel M."/>
            <person name="Hughes G.M."/>
            <person name="Lavrichenko K."/>
            <person name="Devanna P."/>
            <person name="Winkler S."/>
            <person name="Jermiin L.S."/>
            <person name="Skirmuntt E.C."/>
            <person name="Katzourakis A."/>
            <person name="Burkitt-Gray L."/>
            <person name="Ray D.A."/>
            <person name="Sullivan K.A.M."/>
            <person name="Roscito J.G."/>
            <person name="Kirilenko B.M."/>
            <person name="Davalos L.M."/>
            <person name="Corthals A.P."/>
            <person name="Power M.L."/>
            <person name="Jones G."/>
            <person name="Ransome R.D."/>
            <person name="Dechmann D.K.N."/>
            <person name="Locatelli A.G."/>
            <person name="Puechmaille S.J."/>
            <person name="Fedrigo O."/>
            <person name="Jarvis E.D."/>
            <person name="Hiller M."/>
            <person name="Vernes S.C."/>
            <person name="Myers E.W."/>
            <person name="Teeling E.C."/>
        </authorList>
    </citation>
    <scope>NUCLEOTIDE SEQUENCE [LARGE SCALE GENOMIC DNA]</scope>
    <source>
        <strain evidence="1">MRouAeg1</strain>
        <tissue evidence="1">Muscle</tissue>
    </source>
</reference>
<sequence>MQNLNLAQKPLKKRSGRPFVRQLDLCGEEPGQWGGRGRGWDVWGRPRTGGVAAGGPRWQWLRSERRHRRAHAADDAGAQALGGTLARLCRLLRPALLSPARPALWAACRPLSQQQRGVGWALPVRGCGRRTLAGGMFLPPLPAVLSPVPLASWSSSSTAPGPPGPLSLSLAAASARLRLPLTPLCSEPSPSLSG</sequence>
<comment type="caution">
    <text evidence="1">The sequence shown here is derived from an EMBL/GenBank/DDBJ whole genome shotgun (WGS) entry which is preliminary data.</text>
</comment>
<gene>
    <name evidence="1" type="ORF">HJG63_012045</name>
</gene>